<dbReference type="Pfam" id="PF13966">
    <property type="entry name" value="zf-RVT"/>
    <property type="match status" value="1"/>
</dbReference>
<evidence type="ECO:0000313" key="3">
    <source>
        <dbReference type="Proteomes" id="UP001172457"/>
    </source>
</evidence>
<name>A0AA38WFU6_9ASTR</name>
<dbReference type="EMBL" id="JARYMX010000005">
    <property type="protein sequence ID" value="KAJ9548464.1"/>
    <property type="molecule type" value="Genomic_DNA"/>
</dbReference>
<feature type="domain" description="Reverse transcriptase zinc-binding" evidence="1">
    <location>
        <begin position="5"/>
        <end position="71"/>
    </location>
</feature>
<reference evidence="2" key="1">
    <citation type="submission" date="2023-03" db="EMBL/GenBank/DDBJ databases">
        <title>Chromosome-scale reference genome and RAD-based genetic map of yellow starthistle (Centaurea solstitialis) reveal putative structural variation and QTLs associated with invader traits.</title>
        <authorList>
            <person name="Reatini B."/>
            <person name="Cang F.A."/>
            <person name="Jiang Q."/>
            <person name="Mckibben M.T.W."/>
            <person name="Barker M.S."/>
            <person name="Rieseberg L.H."/>
            <person name="Dlugosch K.M."/>
        </authorList>
    </citation>
    <scope>NUCLEOTIDE SEQUENCE</scope>
    <source>
        <strain evidence="2">CAN-66</strain>
        <tissue evidence="2">Leaf</tissue>
    </source>
</reference>
<accession>A0AA38WFU6</accession>
<comment type="caution">
    <text evidence="2">The sequence shown here is derived from an EMBL/GenBank/DDBJ whole genome shotgun (WGS) entry which is preliminary data.</text>
</comment>
<protein>
    <recommendedName>
        <fullName evidence="1">Reverse transcriptase zinc-binding domain-containing protein</fullName>
    </recommendedName>
</protein>
<dbReference type="Proteomes" id="UP001172457">
    <property type="component" value="Chromosome 5"/>
</dbReference>
<proteinExistence type="predicted"/>
<evidence type="ECO:0000313" key="2">
    <source>
        <dbReference type="EMBL" id="KAJ9548464.1"/>
    </source>
</evidence>
<organism evidence="2 3">
    <name type="scientific">Centaurea solstitialis</name>
    <name type="common">yellow star-thistle</name>
    <dbReference type="NCBI Taxonomy" id="347529"/>
    <lineage>
        <taxon>Eukaryota</taxon>
        <taxon>Viridiplantae</taxon>
        <taxon>Streptophyta</taxon>
        <taxon>Embryophyta</taxon>
        <taxon>Tracheophyta</taxon>
        <taxon>Spermatophyta</taxon>
        <taxon>Magnoliopsida</taxon>
        <taxon>eudicotyledons</taxon>
        <taxon>Gunneridae</taxon>
        <taxon>Pentapetalae</taxon>
        <taxon>asterids</taxon>
        <taxon>campanulids</taxon>
        <taxon>Asterales</taxon>
        <taxon>Asteraceae</taxon>
        <taxon>Carduoideae</taxon>
        <taxon>Cardueae</taxon>
        <taxon>Centaureinae</taxon>
        <taxon>Centaurea</taxon>
    </lineage>
</organism>
<sequence>MCNNRDLQTLWCNHLPSKVNLLIWKLQHKRLATFDNLAKRGIIPETKPCPFCSLSPETEDRIFADCFMARNILREIADWWKLGQPPNSLEEILSWGELSNFSGENLQLFNAVIFTCLWQIWNSRNELVHEKKKDTIERMFLTINSRGKLRRKLVWGDWVYSPCSA</sequence>
<gene>
    <name evidence="2" type="ORF">OSB04_021007</name>
</gene>
<feature type="non-terminal residue" evidence="2">
    <location>
        <position position="165"/>
    </location>
</feature>
<keyword evidence="3" id="KW-1185">Reference proteome</keyword>
<dbReference type="AlphaFoldDB" id="A0AA38WFU6"/>
<evidence type="ECO:0000259" key="1">
    <source>
        <dbReference type="Pfam" id="PF13966"/>
    </source>
</evidence>
<dbReference type="InterPro" id="IPR026960">
    <property type="entry name" value="RVT-Znf"/>
</dbReference>